<feature type="non-terminal residue" evidence="1">
    <location>
        <position position="350"/>
    </location>
</feature>
<dbReference type="PATRIC" id="fig|186479.3.peg.2212"/>
<reference evidence="1 2" key="1">
    <citation type="submission" date="2015-09" db="EMBL/GenBank/DDBJ databases">
        <title>Draft genome sequence of Kouleothrix aurantiaca JCM 19913.</title>
        <authorList>
            <person name="Hemp J."/>
        </authorList>
    </citation>
    <scope>NUCLEOTIDE SEQUENCE [LARGE SCALE GENOMIC DNA]</scope>
    <source>
        <strain evidence="1 2">COM-B</strain>
    </source>
</reference>
<accession>A0A0P9F1F4</accession>
<comment type="caution">
    <text evidence="1">The sequence shown here is derived from an EMBL/GenBank/DDBJ whole genome shotgun (WGS) entry which is preliminary data.</text>
</comment>
<dbReference type="EMBL" id="LJCR01001558">
    <property type="protein sequence ID" value="KPV50144.1"/>
    <property type="molecule type" value="Genomic_DNA"/>
</dbReference>
<dbReference type="InterPro" id="IPR027417">
    <property type="entry name" value="P-loop_NTPase"/>
</dbReference>
<name>A0A0P9F1F4_9CHLR</name>
<dbReference type="Proteomes" id="UP000050509">
    <property type="component" value="Unassembled WGS sequence"/>
</dbReference>
<dbReference type="AlphaFoldDB" id="A0A0P9F1F4"/>
<organism evidence="1 2">
    <name type="scientific">Kouleothrix aurantiaca</name>
    <dbReference type="NCBI Taxonomy" id="186479"/>
    <lineage>
        <taxon>Bacteria</taxon>
        <taxon>Bacillati</taxon>
        <taxon>Chloroflexota</taxon>
        <taxon>Chloroflexia</taxon>
        <taxon>Chloroflexales</taxon>
        <taxon>Roseiflexineae</taxon>
        <taxon>Roseiflexaceae</taxon>
        <taxon>Kouleothrix</taxon>
    </lineage>
</organism>
<keyword evidence="2" id="KW-1185">Reference proteome</keyword>
<dbReference type="SUPFAM" id="SSF52540">
    <property type="entry name" value="P-loop containing nucleoside triphosphate hydrolases"/>
    <property type="match status" value="1"/>
</dbReference>
<protein>
    <submittedName>
        <fullName evidence="1">GTPase</fullName>
    </submittedName>
</protein>
<proteinExistence type="predicted"/>
<evidence type="ECO:0000313" key="2">
    <source>
        <dbReference type="Proteomes" id="UP000050509"/>
    </source>
</evidence>
<evidence type="ECO:0000313" key="1">
    <source>
        <dbReference type="EMBL" id="KPV50144.1"/>
    </source>
</evidence>
<sequence>MDAPAPEFPGFRPDVLAALDVPGVNERWAAVQEQLHPALLALAEQLRAEGMRRFPRAWPLYELSFRSLRFVNRGPNQRAPIDSYHVAFDRPPRGCGLLVAVSGAERQIVVALQISVRQRKDDMRRVWEAGRALWLPLVQQVSEVRFAEGRARGREAQTDGSETWMDRYLGTRGSAYLLAGFAYSWDDARVAQPEFARQIIDDALALFPLNEALMEQAEELDPFSAAMLRERRAPYVPPALPPIETIVERIHARGFAIADSLIRAYHVALQTKPLVILPGISGTGKTRLTRLYADAVLPAPSPGNDHYLLVAVQPDWHNARDLLGYYNALTNKFHPTPFLRFLLRAAADPA</sequence>
<gene>
    <name evidence="1" type="ORF">SE17_28665</name>
</gene>